<gene>
    <name evidence="3" type="ORF">D1869_13040</name>
    <name evidence="2" type="ORF">HNQ62_002804</name>
</gene>
<accession>A0A650CJM1</accession>
<dbReference type="PANTHER" id="PTHR43685:SF3">
    <property type="entry name" value="SLR2126 PROTEIN"/>
    <property type="match status" value="1"/>
</dbReference>
<dbReference type="KEGG" id="soh:D1869_13040"/>
<dbReference type="EMBL" id="JACHFY010000037">
    <property type="protein sequence ID" value="MBB5255029.1"/>
    <property type="molecule type" value="Genomic_DNA"/>
</dbReference>
<dbReference type="GO" id="GO:0016740">
    <property type="term" value="F:transferase activity"/>
    <property type="evidence" value="ECO:0007669"/>
    <property type="project" value="UniProtKB-KW"/>
</dbReference>
<dbReference type="RefSeq" id="WP_156015470.1">
    <property type="nucleotide sequence ID" value="NZ_CP045484.1"/>
</dbReference>
<dbReference type="SUPFAM" id="SSF53448">
    <property type="entry name" value="Nucleotide-diphospho-sugar transferases"/>
    <property type="match status" value="1"/>
</dbReference>
<evidence type="ECO:0000313" key="5">
    <source>
        <dbReference type="Proteomes" id="UP000582213"/>
    </source>
</evidence>
<evidence type="ECO:0000313" key="2">
    <source>
        <dbReference type="EMBL" id="MBB5255029.1"/>
    </source>
</evidence>
<reference evidence="3 4" key="1">
    <citation type="submission" date="2019-10" db="EMBL/GenBank/DDBJ databases">
        <title>Genome Sequences from Six Type Strain Members of the Archaeal Family Sulfolobaceae: Acidianus ambivalens, Acidianus infernus, Metallosphaera prunae, Stygiolobus azoricus, Sulfolobus metallicus, and Sulfurisphaera ohwakuensis.</title>
        <authorList>
            <person name="Counts J.A."/>
            <person name="Kelly R.M."/>
        </authorList>
    </citation>
    <scope>NUCLEOTIDE SEQUENCE [LARGE SCALE GENOMIC DNA]</scope>
    <source>
        <strain evidence="3 4">TA-1</strain>
    </source>
</reference>
<dbReference type="InterPro" id="IPR029044">
    <property type="entry name" value="Nucleotide-diphossugar_trans"/>
</dbReference>
<dbReference type="Pfam" id="PF00535">
    <property type="entry name" value="Glycos_transf_2"/>
    <property type="match status" value="1"/>
</dbReference>
<dbReference type="Gene3D" id="3.90.550.10">
    <property type="entry name" value="Spore Coat Polysaccharide Biosynthesis Protein SpsA, Chain A"/>
    <property type="match status" value="1"/>
</dbReference>
<dbReference type="PANTHER" id="PTHR43685">
    <property type="entry name" value="GLYCOSYLTRANSFERASE"/>
    <property type="match status" value="1"/>
</dbReference>
<dbReference type="CDD" id="cd00761">
    <property type="entry name" value="Glyco_tranf_GTA_type"/>
    <property type="match status" value="1"/>
</dbReference>
<proteinExistence type="predicted"/>
<dbReference type="GeneID" id="42802187"/>
<evidence type="ECO:0000313" key="3">
    <source>
        <dbReference type="EMBL" id="QGR18006.1"/>
    </source>
</evidence>
<dbReference type="EMBL" id="CP045484">
    <property type="protein sequence ID" value="QGR18006.1"/>
    <property type="molecule type" value="Genomic_DNA"/>
</dbReference>
<feature type="domain" description="Glycosyltransferase 2-like" evidence="1">
    <location>
        <begin position="6"/>
        <end position="141"/>
    </location>
</feature>
<sequence>MVSTTVGIPTLLRNSLKKTLEALMNQSEDDFEVLITYKGNLTREIENFEKYLNIKFIEQKEGLFEEALNIILSNAKGKILITIDDDALPSKDWIRDHVIFHDNHKNVGVASGKVTGKRWINYPNYLYEKFKSTKYMEEYNEVFKDYIGYLTKTGLSVDRKEHKGNEKTLAIVGANMSLKREVYNYVRTIPFTLRGSYNETIISLQAIKMGFETRTFNKAEVYHIPNPSLSTPTKDEEWGLVVEKHTLPYAVNFIFPLEVELIKEFSTKIQGEARIGLELALKGIEEKMKPTDFRLILKKTVNGIRNL</sequence>
<organism evidence="3 4">
    <name type="scientific">Sulfurisphaera ohwakuensis</name>
    <dbReference type="NCBI Taxonomy" id="69656"/>
    <lineage>
        <taxon>Archaea</taxon>
        <taxon>Thermoproteota</taxon>
        <taxon>Thermoprotei</taxon>
        <taxon>Sulfolobales</taxon>
        <taxon>Sulfolobaceae</taxon>
        <taxon>Sulfurisphaera</taxon>
    </lineage>
</organism>
<keyword evidence="3" id="KW-0808">Transferase</keyword>
<protein>
    <submittedName>
        <fullName evidence="2 3">Glycosyltransferase</fullName>
    </submittedName>
</protein>
<dbReference type="AlphaFoldDB" id="A0A650CJM1"/>
<evidence type="ECO:0000259" key="1">
    <source>
        <dbReference type="Pfam" id="PF00535"/>
    </source>
</evidence>
<dbReference type="InterPro" id="IPR050834">
    <property type="entry name" value="Glycosyltransf_2"/>
</dbReference>
<dbReference type="OrthoDB" id="34704at2157"/>
<reference evidence="2 5" key="2">
    <citation type="submission" date="2020-08" db="EMBL/GenBank/DDBJ databases">
        <title>Genomic Encyclopedia of Type Strains, Phase IV (KMG-IV): sequencing the most valuable type-strain genomes for metagenomic binning, comparative biology and taxonomic classification.</title>
        <authorList>
            <person name="Goeker M."/>
        </authorList>
    </citation>
    <scope>NUCLEOTIDE SEQUENCE [LARGE SCALE GENOMIC DNA]</scope>
    <source>
        <strain evidence="2 5">DSM 12421</strain>
    </source>
</reference>
<keyword evidence="4" id="KW-1185">Reference proteome</keyword>
<evidence type="ECO:0000313" key="4">
    <source>
        <dbReference type="Proteomes" id="UP000427373"/>
    </source>
</evidence>
<dbReference type="Proteomes" id="UP000427373">
    <property type="component" value="Chromosome"/>
</dbReference>
<name>A0A650CJM1_SULOH</name>
<dbReference type="Proteomes" id="UP000582213">
    <property type="component" value="Unassembled WGS sequence"/>
</dbReference>
<dbReference type="InterPro" id="IPR001173">
    <property type="entry name" value="Glyco_trans_2-like"/>
</dbReference>